<comment type="caution">
    <text evidence="2">The sequence shown here is derived from an EMBL/GenBank/DDBJ whole genome shotgun (WGS) entry which is preliminary data.</text>
</comment>
<evidence type="ECO:0000256" key="1">
    <source>
        <dbReference type="SAM" id="MobiDB-lite"/>
    </source>
</evidence>
<evidence type="ECO:0000313" key="3">
    <source>
        <dbReference type="Proteomes" id="UP001597169"/>
    </source>
</evidence>
<sequence>MNWADASSSNVAKNATQELLRTAVGLLQPITRAPKPGEKHPGQGALRSCLSLNTAPRSQNNIKEHGKGENRQPPVLFVGLRFYAFCLPHGNKGKATNLPGGRASGCAPPPPGS</sequence>
<evidence type="ECO:0000313" key="2">
    <source>
        <dbReference type="EMBL" id="MFD1130627.1"/>
    </source>
</evidence>
<keyword evidence="3" id="KW-1185">Reference proteome</keyword>
<organism evidence="2 3">
    <name type="scientific">Paenibacillus provencensis</name>
    <dbReference type="NCBI Taxonomy" id="441151"/>
    <lineage>
        <taxon>Bacteria</taxon>
        <taxon>Bacillati</taxon>
        <taxon>Bacillota</taxon>
        <taxon>Bacilli</taxon>
        <taxon>Bacillales</taxon>
        <taxon>Paenibacillaceae</taxon>
        <taxon>Paenibacillus</taxon>
    </lineage>
</organism>
<accession>A0ABW3PXB7</accession>
<proteinExistence type="predicted"/>
<name>A0ABW3PXB7_9BACL</name>
<feature type="compositionally biased region" description="Polar residues" evidence="1">
    <location>
        <begin position="50"/>
        <end position="61"/>
    </location>
</feature>
<dbReference type="Proteomes" id="UP001597169">
    <property type="component" value="Unassembled WGS sequence"/>
</dbReference>
<feature type="region of interest" description="Disordered" evidence="1">
    <location>
        <begin position="93"/>
        <end position="113"/>
    </location>
</feature>
<dbReference type="EMBL" id="JBHTKX010000004">
    <property type="protein sequence ID" value="MFD1130627.1"/>
    <property type="molecule type" value="Genomic_DNA"/>
</dbReference>
<protein>
    <submittedName>
        <fullName evidence="2">Uncharacterized protein</fullName>
    </submittedName>
</protein>
<feature type="region of interest" description="Disordered" evidence="1">
    <location>
        <begin position="31"/>
        <end position="71"/>
    </location>
</feature>
<gene>
    <name evidence="2" type="ORF">ACFQ3J_21010</name>
</gene>
<dbReference type="RefSeq" id="WP_379293904.1">
    <property type="nucleotide sequence ID" value="NZ_JBHTKX010000004.1"/>
</dbReference>
<reference evidence="3" key="1">
    <citation type="journal article" date="2019" name="Int. J. Syst. Evol. Microbiol.">
        <title>The Global Catalogue of Microorganisms (GCM) 10K type strain sequencing project: providing services to taxonomists for standard genome sequencing and annotation.</title>
        <authorList>
            <consortium name="The Broad Institute Genomics Platform"/>
            <consortium name="The Broad Institute Genome Sequencing Center for Infectious Disease"/>
            <person name="Wu L."/>
            <person name="Ma J."/>
        </authorList>
    </citation>
    <scope>NUCLEOTIDE SEQUENCE [LARGE SCALE GENOMIC DNA]</scope>
    <source>
        <strain evidence="3">CCUG 53519</strain>
    </source>
</reference>